<accession>A0AAX4JSB3</accession>
<evidence type="ECO:0000256" key="1">
    <source>
        <dbReference type="SAM" id="MobiDB-lite"/>
    </source>
</evidence>
<protein>
    <submittedName>
        <fullName evidence="2">Uncharacterized protein</fullName>
    </submittedName>
</protein>
<reference evidence="2 3" key="1">
    <citation type="submission" date="2024-01" db="EMBL/GenBank/DDBJ databases">
        <title>Comparative genomics of Cryptococcus and Kwoniella reveals pathogenesis evolution and contrasting modes of karyotype evolution via chromosome fusion or intercentromeric recombination.</title>
        <authorList>
            <person name="Coelho M.A."/>
            <person name="David-Palma M."/>
            <person name="Shea T."/>
            <person name="Bowers K."/>
            <person name="McGinley-Smith S."/>
            <person name="Mohammad A.W."/>
            <person name="Gnirke A."/>
            <person name="Yurkov A.M."/>
            <person name="Nowrousian M."/>
            <person name="Sun S."/>
            <person name="Cuomo C.A."/>
            <person name="Heitman J."/>
        </authorList>
    </citation>
    <scope>NUCLEOTIDE SEQUENCE [LARGE SCALE GENOMIC DNA]</scope>
    <source>
        <strain evidence="2 3">CBS 6074</strain>
    </source>
</reference>
<dbReference type="EMBL" id="CP144100">
    <property type="protein sequence ID" value="WWC87818.1"/>
    <property type="molecule type" value="Genomic_DNA"/>
</dbReference>
<proteinExistence type="predicted"/>
<feature type="compositionally biased region" description="Low complexity" evidence="1">
    <location>
        <begin position="1"/>
        <end position="19"/>
    </location>
</feature>
<feature type="compositionally biased region" description="Polar residues" evidence="1">
    <location>
        <begin position="51"/>
        <end position="75"/>
    </location>
</feature>
<dbReference type="Proteomes" id="UP001355207">
    <property type="component" value="Chromosome 3"/>
</dbReference>
<sequence length="75" mass="8068">MSESSKANTSKNGSNSSNSWAKPYTTYGAKHGISSDGNDEDWKKKYLYLPTGSTTQGGTNYISGSDSLTRNPNPK</sequence>
<evidence type="ECO:0000313" key="3">
    <source>
        <dbReference type="Proteomes" id="UP001355207"/>
    </source>
</evidence>
<name>A0AAX4JSB3_9TREE</name>
<evidence type="ECO:0000313" key="2">
    <source>
        <dbReference type="EMBL" id="WWC87818.1"/>
    </source>
</evidence>
<feature type="region of interest" description="Disordered" evidence="1">
    <location>
        <begin position="1"/>
        <end position="75"/>
    </location>
</feature>
<dbReference type="AlphaFoldDB" id="A0AAX4JSB3"/>
<keyword evidence="3" id="KW-1185">Reference proteome</keyword>
<dbReference type="GeneID" id="91093382"/>
<dbReference type="RefSeq" id="XP_066074581.1">
    <property type="nucleotide sequence ID" value="XM_066218484.1"/>
</dbReference>
<gene>
    <name evidence="2" type="ORF">L201_002710</name>
</gene>
<organism evidence="2 3">
    <name type="scientific">Kwoniella dendrophila CBS 6074</name>
    <dbReference type="NCBI Taxonomy" id="1295534"/>
    <lineage>
        <taxon>Eukaryota</taxon>
        <taxon>Fungi</taxon>
        <taxon>Dikarya</taxon>
        <taxon>Basidiomycota</taxon>
        <taxon>Agaricomycotina</taxon>
        <taxon>Tremellomycetes</taxon>
        <taxon>Tremellales</taxon>
        <taxon>Cryptococcaceae</taxon>
        <taxon>Kwoniella</taxon>
    </lineage>
</organism>